<protein>
    <submittedName>
        <fullName evidence="2">Uncharacterized protein</fullName>
    </submittedName>
</protein>
<feature type="compositionally biased region" description="Basic and acidic residues" evidence="1">
    <location>
        <begin position="63"/>
        <end position="84"/>
    </location>
</feature>
<dbReference type="EMBL" id="SDRB02004772">
    <property type="protein sequence ID" value="THG15355.1"/>
    <property type="molecule type" value="Genomic_DNA"/>
</dbReference>
<gene>
    <name evidence="2" type="ORF">TEA_007245</name>
</gene>
<evidence type="ECO:0000313" key="3">
    <source>
        <dbReference type="Proteomes" id="UP000306102"/>
    </source>
</evidence>
<reference evidence="2 3" key="1">
    <citation type="journal article" date="2018" name="Proc. Natl. Acad. Sci. U.S.A.">
        <title>Draft genome sequence of Camellia sinensis var. sinensis provides insights into the evolution of the tea genome and tea quality.</title>
        <authorList>
            <person name="Wei C."/>
            <person name="Yang H."/>
            <person name="Wang S."/>
            <person name="Zhao J."/>
            <person name="Liu C."/>
            <person name="Gao L."/>
            <person name="Xia E."/>
            <person name="Lu Y."/>
            <person name="Tai Y."/>
            <person name="She G."/>
            <person name="Sun J."/>
            <person name="Cao H."/>
            <person name="Tong W."/>
            <person name="Gao Q."/>
            <person name="Li Y."/>
            <person name="Deng W."/>
            <person name="Jiang X."/>
            <person name="Wang W."/>
            <person name="Chen Q."/>
            <person name="Zhang S."/>
            <person name="Li H."/>
            <person name="Wu J."/>
            <person name="Wang P."/>
            <person name="Li P."/>
            <person name="Shi C."/>
            <person name="Zheng F."/>
            <person name="Jian J."/>
            <person name="Huang B."/>
            <person name="Shan D."/>
            <person name="Shi M."/>
            <person name="Fang C."/>
            <person name="Yue Y."/>
            <person name="Li F."/>
            <person name="Li D."/>
            <person name="Wei S."/>
            <person name="Han B."/>
            <person name="Jiang C."/>
            <person name="Yin Y."/>
            <person name="Xia T."/>
            <person name="Zhang Z."/>
            <person name="Bennetzen J.L."/>
            <person name="Zhao S."/>
            <person name="Wan X."/>
        </authorList>
    </citation>
    <scope>NUCLEOTIDE SEQUENCE [LARGE SCALE GENOMIC DNA]</scope>
    <source>
        <strain evidence="3">cv. Shuchazao</strain>
        <tissue evidence="2">Leaf</tissue>
    </source>
</reference>
<proteinExistence type="predicted"/>
<feature type="compositionally biased region" description="Acidic residues" evidence="1">
    <location>
        <begin position="52"/>
        <end position="62"/>
    </location>
</feature>
<accession>A0A4S4EHK0</accession>
<dbReference type="Proteomes" id="UP000306102">
    <property type="component" value="Unassembled WGS sequence"/>
</dbReference>
<feature type="region of interest" description="Disordered" evidence="1">
    <location>
        <begin position="31"/>
        <end position="84"/>
    </location>
</feature>
<dbReference type="AlphaFoldDB" id="A0A4S4EHK0"/>
<comment type="caution">
    <text evidence="2">The sequence shown here is derived from an EMBL/GenBank/DDBJ whole genome shotgun (WGS) entry which is preliminary data.</text>
</comment>
<organism evidence="2 3">
    <name type="scientific">Camellia sinensis var. sinensis</name>
    <name type="common">China tea</name>
    <dbReference type="NCBI Taxonomy" id="542762"/>
    <lineage>
        <taxon>Eukaryota</taxon>
        <taxon>Viridiplantae</taxon>
        <taxon>Streptophyta</taxon>
        <taxon>Embryophyta</taxon>
        <taxon>Tracheophyta</taxon>
        <taxon>Spermatophyta</taxon>
        <taxon>Magnoliopsida</taxon>
        <taxon>eudicotyledons</taxon>
        <taxon>Gunneridae</taxon>
        <taxon>Pentapetalae</taxon>
        <taxon>asterids</taxon>
        <taxon>Ericales</taxon>
        <taxon>Theaceae</taxon>
        <taxon>Camellia</taxon>
    </lineage>
</organism>
<sequence length="166" mass="19311">MKAINKNRERMNALGVKNITTFLKAAVQHKKLRKEKQIPIEENDDDYRPSEAEDGSDTESYDSFEHERYHREPGEEYARNHPPKDVDPTMWIDLIDKKWNTKEFLEQSKANIANRERMYTKHSALLLDICPPRVVIFVDEGIFIGGLVIRGTTMRTSAPFHINLVV</sequence>
<keyword evidence="3" id="KW-1185">Reference proteome</keyword>
<evidence type="ECO:0000313" key="2">
    <source>
        <dbReference type="EMBL" id="THG15355.1"/>
    </source>
</evidence>
<evidence type="ECO:0000256" key="1">
    <source>
        <dbReference type="SAM" id="MobiDB-lite"/>
    </source>
</evidence>
<name>A0A4S4EHK0_CAMSN</name>